<evidence type="ECO:0000313" key="2">
    <source>
        <dbReference type="EMBL" id="APG61863.1"/>
    </source>
</evidence>
<dbReference type="RefSeq" id="WP_072558510.1">
    <property type="nucleotide sequence ID" value="NZ_CP018154.1"/>
</dbReference>
<dbReference type="STRING" id="1913578.LPB140_02390"/>
<evidence type="ECO:0000313" key="3">
    <source>
        <dbReference type="Proteomes" id="UP000242561"/>
    </source>
</evidence>
<dbReference type="Proteomes" id="UP000242561">
    <property type="component" value="Chromosome"/>
</dbReference>
<reference evidence="2 3" key="1">
    <citation type="submission" date="2016-11" db="EMBL/GenBank/DDBJ databases">
        <title>Sphingorhabdus sp. LPB0140, isolated from marine environment.</title>
        <authorList>
            <person name="Kim E."/>
            <person name="Yi H."/>
        </authorList>
    </citation>
    <scope>NUCLEOTIDE SEQUENCE [LARGE SCALE GENOMIC DNA]</scope>
    <source>
        <strain evidence="2 3">LPB0140</strain>
    </source>
</reference>
<protein>
    <recommendedName>
        <fullName evidence="4">DUF4230 domain-containing protein</fullName>
    </recommendedName>
</protein>
<evidence type="ECO:0000256" key="1">
    <source>
        <dbReference type="SAM" id="MobiDB-lite"/>
    </source>
</evidence>
<evidence type="ECO:0008006" key="4">
    <source>
        <dbReference type="Google" id="ProtNLM"/>
    </source>
</evidence>
<dbReference type="OrthoDB" id="7558887at2"/>
<dbReference type="InterPro" id="IPR025324">
    <property type="entry name" value="DUF4230"/>
</dbReference>
<dbReference type="Pfam" id="PF14014">
    <property type="entry name" value="DUF4230"/>
    <property type="match status" value="1"/>
</dbReference>
<gene>
    <name evidence="2" type="ORF">LPB140_02390</name>
</gene>
<accession>A0A1L3J9V3</accession>
<dbReference type="EMBL" id="CP018154">
    <property type="protein sequence ID" value="APG61863.1"/>
    <property type="molecule type" value="Genomic_DNA"/>
</dbReference>
<keyword evidence="3" id="KW-1185">Reference proteome</keyword>
<sequence length="225" mass="24939">MDASLKKYLPLLALILLIFGGGYWLTQSWQSPKIESVVGSTLNAVQEQNSLTIFTNKSTATVTTTQSKYGLSAKKTLIVSGLVRYEVNMAKLSEDDLRWDKEKQTLYVRIPPIDIGAPQIDLSSVQIYGEGGILRTFTNVDELLDRENNEKAQAELVAQAKSPVLMDLARASAKKAISANFTAPLQAAGLDAKVAPFFEREEDRANKSRWDVSTPIKDVMRDKEK</sequence>
<dbReference type="AlphaFoldDB" id="A0A1L3J9V3"/>
<feature type="region of interest" description="Disordered" evidence="1">
    <location>
        <begin position="202"/>
        <end position="225"/>
    </location>
</feature>
<organism evidence="2 3">
    <name type="scientific">Sphingorhabdus lutea</name>
    <dbReference type="NCBI Taxonomy" id="1913578"/>
    <lineage>
        <taxon>Bacteria</taxon>
        <taxon>Pseudomonadati</taxon>
        <taxon>Pseudomonadota</taxon>
        <taxon>Alphaproteobacteria</taxon>
        <taxon>Sphingomonadales</taxon>
        <taxon>Sphingomonadaceae</taxon>
        <taxon>Sphingorhabdus</taxon>
    </lineage>
</organism>
<dbReference type="KEGG" id="sphl:LPB140_02390"/>
<name>A0A1L3J9V3_9SPHN</name>
<proteinExistence type="predicted"/>